<comment type="caution">
    <text evidence="10">The sequence shown here is derived from an EMBL/GenBank/DDBJ whole genome shotgun (WGS) entry which is preliminary data.</text>
</comment>
<feature type="transmembrane region" description="Helical" evidence="8">
    <location>
        <begin position="96"/>
        <end position="115"/>
    </location>
</feature>
<keyword evidence="6 8" id="KW-1133">Transmembrane helix</keyword>
<sequence>MVSRISGRLNLMIPHIRQQSLALGLLALLLFCAGMYQQAAIGFDSRFVLFAQEMLRNGPSFFPTTYGQPYADYSGLSTIFIWLLSLPFGQVTSLTAWLPSAIAAAVIVTLMYRLLAPYSTRWALLSIALMLLTNTFITETRAVSLDLMLAAVAFSVFYLGYVADHFAAPRRQVLIFALLMLGFWIRGPIGLVVPAGMLCSYFLVDRQWRRLIVFGLLASALLAICVGLLLWLADVSGGPAFLKDVIRMQFMGRMDGSEGSNGVLYYFTSSMGNYALAWPLAVLALGAVALTGPKEAGPALRLVRYCVAAGLIVMIGLSVPQAKKARYLLPMLPMAAIVAAYPFYITQGRLFAWLRWLMQGLWLLIPSLLIVALLVVRQRFPEEVAHLTSLFIMLGVLQVIALAALKQPRWRAQRAQTLAVCAVLALWSFYILQFEPVQRQLYDTRTFSREAFERVQEDPAPLVMHGMGKDAKAIKFMVNIPQDLHPVFTDSPAELEALKGPAWLMMDLNAYKTLQGTAMGALPPVLSGRFDKNDFVLLHLK</sequence>
<feature type="transmembrane region" description="Helical" evidence="8">
    <location>
        <begin position="263"/>
        <end position="290"/>
    </location>
</feature>
<keyword evidence="2" id="KW-1003">Cell membrane</keyword>
<evidence type="ECO:0000256" key="5">
    <source>
        <dbReference type="ARBA" id="ARBA00022692"/>
    </source>
</evidence>
<evidence type="ECO:0000256" key="3">
    <source>
        <dbReference type="ARBA" id="ARBA00022676"/>
    </source>
</evidence>
<evidence type="ECO:0000256" key="6">
    <source>
        <dbReference type="ARBA" id="ARBA00022989"/>
    </source>
</evidence>
<evidence type="ECO:0000256" key="7">
    <source>
        <dbReference type="ARBA" id="ARBA00023136"/>
    </source>
</evidence>
<feature type="transmembrane region" description="Helical" evidence="8">
    <location>
        <begin position="387"/>
        <end position="405"/>
    </location>
</feature>
<evidence type="ECO:0000256" key="1">
    <source>
        <dbReference type="ARBA" id="ARBA00004651"/>
    </source>
</evidence>
<dbReference type="GO" id="GO:0016763">
    <property type="term" value="F:pentosyltransferase activity"/>
    <property type="evidence" value="ECO:0007669"/>
    <property type="project" value="TreeGrafter"/>
</dbReference>
<feature type="transmembrane region" description="Helical" evidence="8">
    <location>
        <begin position="121"/>
        <end position="138"/>
    </location>
</feature>
<comment type="subcellular location">
    <subcellularLocation>
        <location evidence="1">Cell membrane</location>
        <topology evidence="1">Multi-pass membrane protein</topology>
    </subcellularLocation>
</comment>
<dbReference type="AlphaFoldDB" id="A0A327MU04"/>
<dbReference type="PANTHER" id="PTHR33908:SF11">
    <property type="entry name" value="MEMBRANE PROTEIN"/>
    <property type="match status" value="1"/>
</dbReference>
<dbReference type="InterPro" id="IPR050297">
    <property type="entry name" value="LipidA_mod_glycosyltrf_83"/>
</dbReference>
<evidence type="ECO:0000256" key="4">
    <source>
        <dbReference type="ARBA" id="ARBA00022679"/>
    </source>
</evidence>
<evidence type="ECO:0000313" key="10">
    <source>
        <dbReference type="EMBL" id="RAI65354.1"/>
    </source>
</evidence>
<feature type="transmembrane region" description="Helical" evidence="8">
    <location>
        <begin position="325"/>
        <end position="344"/>
    </location>
</feature>
<name>A0A327MU04_PSEFL</name>
<organism evidence="10 11">
    <name type="scientific">Pseudomonas fluorescens</name>
    <dbReference type="NCBI Taxonomy" id="294"/>
    <lineage>
        <taxon>Bacteria</taxon>
        <taxon>Pseudomonadati</taxon>
        <taxon>Pseudomonadota</taxon>
        <taxon>Gammaproteobacteria</taxon>
        <taxon>Pseudomonadales</taxon>
        <taxon>Pseudomonadaceae</taxon>
        <taxon>Pseudomonas</taxon>
    </lineage>
</organism>
<reference evidence="10 11" key="1">
    <citation type="submission" date="2018-06" db="EMBL/GenBank/DDBJ databases">
        <authorList>
            <person name="Zhirakovskaya E."/>
        </authorList>
    </citation>
    <scope>NUCLEOTIDE SEQUENCE [LARGE SCALE GENOMIC DNA]</scope>
    <source>
        <strain evidence="10 11">LY3</strain>
    </source>
</reference>
<feature type="transmembrane region" description="Helical" evidence="8">
    <location>
        <begin position="66"/>
        <end position="84"/>
    </location>
</feature>
<keyword evidence="3" id="KW-0328">Glycosyltransferase</keyword>
<feature type="transmembrane region" description="Helical" evidence="8">
    <location>
        <begin position="356"/>
        <end position="375"/>
    </location>
</feature>
<dbReference type="GO" id="GO:0009103">
    <property type="term" value="P:lipopolysaccharide biosynthetic process"/>
    <property type="evidence" value="ECO:0007669"/>
    <property type="project" value="UniProtKB-ARBA"/>
</dbReference>
<evidence type="ECO:0000313" key="11">
    <source>
        <dbReference type="Proteomes" id="UP000249493"/>
    </source>
</evidence>
<dbReference type="PANTHER" id="PTHR33908">
    <property type="entry name" value="MANNOSYLTRANSFERASE YKCB-RELATED"/>
    <property type="match status" value="1"/>
</dbReference>
<keyword evidence="7 8" id="KW-0472">Membrane</keyword>
<keyword evidence="5 8" id="KW-0812">Transmembrane</keyword>
<keyword evidence="4 10" id="KW-0808">Transferase</keyword>
<feature type="transmembrane region" description="Helical" evidence="8">
    <location>
        <begin position="175"/>
        <end position="204"/>
    </location>
</feature>
<feature type="transmembrane region" description="Helical" evidence="8">
    <location>
        <begin position="302"/>
        <end position="319"/>
    </location>
</feature>
<dbReference type="Pfam" id="PF13231">
    <property type="entry name" value="PMT_2"/>
    <property type="match status" value="1"/>
</dbReference>
<dbReference type="Proteomes" id="UP000249493">
    <property type="component" value="Unassembled WGS sequence"/>
</dbReference>
<proteinExistence type="predicted"/>
<protein>
    <submittedName>
        <fullName evidence="10">Glycosyltransferase</fullName>
    </submittedName>
</protein>
<dbReference type="InterPro" id="IPR038731">
    <property type="entry name" value="RgtA/B/C-like"/>
</dbReference>
<feature type="transmembrane region" description="Helical" evidence="8">
    <location>
        <begin position="211"/>
        <end position="233"/>
    </location>
</feature>
<dbReference type="GO" id="GO:0005886">
    <property type="term" value="C:plasma membrane"/>
    <property type="evidence" value="ECO:0007669"/>
    <property type="project" value="UniProtKB-SubCell"/>
</dbReference>
<evidence type="ECO:0000256" key="2">
    <source>
        <dbReference type="ARBA" id="ARBA00022475"/>
    </source>
</evidence>
<feature type="domain" description="Glycosyltransferase RgtA/B/C/D-like" evidence="9">
    <location>
        <begin position="80"/>
        <end position="231"/>
    </location>
</feature>
<evidence type="ECO:0000259" key="9">
    <source>
        <dbReference type="Pfam" id="PF13231"/>
    </source>
</evidence>
<gene>
    <name evidence="10" type="ORF">DOZ80_24475</name>
</gene>
<accession>A0A327MU04</accession>
<feature type="transmembrane region" description="Helical" evidence="8">
    <location>
        <begin position="145"/>
        <end position="163"/>
    </location>
</feature>
<dbReference type="EMBL" id="QLIN01000013">
    <property type="protein sequence ID" value="RAI65354.1"/>
    <property type="molecule type" value="Genomic_DNA"/>
</dbReference>
<evidence type="ECO:0000256" key="8">
    <source>
        <dbReference type="SAM" id="Phobius"/>
    </source>
</evidence>
<feature type="transmembrane region" description="Helical" evidence="8">
    <location>
        <begin position="417"/>
        <end position="434"/>
    </location>
</feature>